<keyword evidence="8" id="KW-1185">Reference proteome</keyword>
<dbReference type="InterPro" id="IPR047265">
    <property type="entry name" value="PIF1-like_bHLH"/>
</dbReference>
<dbReference type="GO" id="GO:0005634">
    <property type="term" value="C:nucleus"/>
    <property type="evidence" value="ECO:0007669"/>
    <property type="project" value="UniProtKB-SubCell"/>
</dbReference>
<feature type="compositionally biased region" description="Low complexity" evidence="5">
    <location>
        <begin position="190"/>
        <end position="203"/>
    </location>
</feature>
<dbReference type="SUPFAM" id="SSF47459">
    <property type="entry name" value="HLH, helix-loop-helix DNA-binding domain"/>
    <property type="match status" value="1"/>
</dbReference>
<keyword evidence="4" id="KW-0539">Nucleus</keyword>
<dbReference type="InterPro" id="IPR036638">
    <property type="entry name" value="HLH_DNA-bd_sf"/>
</dbReference>
<evidence type="ECO:0000256" key="4">
    <source>
        <dbReference type="ARBA" id="ARBA00023242"/>
    </source>
</evidence>
<dbReference type="Proteomes" id="UP000682877">
    <property type="component" value="Chromosome 3"/>
</dbReference>
<dbReference type="PANTHER" id="PTHR46807:SF8">
    <property type="entry name" value="TRANSCRIPTION FACTOR PIF1-LIKE ISOFORM X2"/>
    <property type="match status" value="1"/>
</dbReference>
<keyword evidence="3" id="KW-0804">Transcription</keyword>
<reference evidence="7" key="1">
    <citation type="submission" date="2021-01" db="EMBL/GenBank/DDBJ databases">
        <authorList>
            <person name="Bezrukov I."/>
        </authorList>
    </citation>
    <scope>NUCLEOTIDE SEQUENCE</scope>
</reference>
<dbReference type="PROSITE" id="PS50888">
    <property type="entry name" value="BHLH"/>
    <property type="match status" value="1"/>
</dbReference>
<feature type="region of interest" description="Disordered" evidence="5">
    <location>
        <begin position="185"/>
        <end position="224"/>
    </location>
</feature>
<organism evidence="7 8">
    <name type="scientific">Arabidopsis arenosa</name>
    <name type="common">Sand rock-cress</name>
    <name type="synonym">Cardaminopsis arenosa</name>
    <dbReference type="NCBI Taxonomy" id="38785"/>
    <lineage>
        <taxon>Eukaryota</taxon>
        <taxon>Viridiplantae</taxon>
        <taxon>Streptophyta</taxon>
        <taxon>Embryophyta</taxon>
        <taxon>Tracheophyta</taxon>
        <taxon>Spermatophyta</taxon>
        <taxon>Magnoliopsida</taxon>
        <taxon>eudicotyledons</taxon>
        <taxon>Gunneridae</taxon>
        <taxon>Pentapetalae</taxon>
        <taxon>rosids</taxon>
        <taxon>malvids</taxon>
        <taxon>Brassicales</taxon>
        <taxon>Brassicaceae</taxon>
        <taxon>Camelineae</taxon>
        <taxon>Arabidopsis</taxon>
    </lineage>
</organism>
<dbReference type="SMART" id="SM00353">
    <property type="entry name" value="HLH"/>
    <property type="match status" value="1"/>
</dbReference>
<dbReference type="EMBL" id="LR999453">
    <property type="protein sequence ID" value="CAE5991460.1"/>
    <property type="molecule type" value="Genomic_DNA"/>
</dbReference>
<keyword evidence="2" id="KW-0805">Transcription regulation</keyword>
<feature type="region of interest" description="Disordered" evidence="5">
    <location>
        <begin position="1"/>
        <end position="31"/>
    </location>
</feature>
<evidence type="ECO:0000256" key="2">
    <source>
        <dbReference type="ARBA" id="ARBA00023015"/>
    </source>
</evidence>
<evidence type="ECO:0000313" key="7">
    <source>
        <dbReference type="EMBL" id="CAE5991460.1"/>
    </source>
</evidence>
<feature type="compositionally biased region" description="Low complexity" evidence="5">
    <location>
        <begin position="63"/>
        <end position="73"/>
    </location>
</feature>
<name>A0A8S2A4V1_ARAAE</name>
<dbReference type="GO" id="GO:0003700">
    <property type="term" value="F:DNA-binding transcription factor activity"/>
    <property type="evidence" value="ECO:0007669"/>
    <property type="project" value="InterPro"/>
</dbReference>
<dbReference type="Pfam" id="PF00010">
    <property type="entry name" value="HLH"/>
    <property type="match status" value="1"/>
</dbReference>
<feature type="domain" description="BHLH" evidence="6">
    <location>
        <begin position="290"/>
        <end position="339"/>
    </location>
</feature>
<dbReference type="FunFam" id="4.10.280.10:FF:000004">
    <property type="entry name" value="Basic helix-loop-helix transcription factor"/>
    <property type="match status" value="1"/>
</dbReference>
<dbReference type="Gene3D" id="4.10.280.10">
    <property type="entry name" value="Helix-loop-helix DNA-binding domain"/>
    <property type="match status" value="1"/>
</dbReference>
<dbReference type="CDD" id="cd11445">
    <property type="entry name" value="bHLH_AtPIF_like"/>
    <property type="match status" value="1"/>
</dbReference>
<dbReference type="PANTHER" id="PTHR46807">
    <property type="entry name" value="TRANSCRIPTION FACTOR PIF3"/>
    <property type="match status" value="1"/>
</dbReference>
<gene>
    <name evidence="7" type="ORF">AARE701A_LOCUS9028</name>
</gene>
<dbReference type="GO" id="GO:0046983">
    <property type="term" value="F:protein dimerization activity"/>
    <property type="evidence" value="ECO:0007669"/>
    <property type="project" value="InterPro"/>
</dbReference>
<feature type="compositionally biased region" description="Low complexity" evidence="5">
    <location>
        <begin position="16"/>
        <end position="26"/>
    </location>
</feature>
<dbReference type="AlphaFoldDB" id="A0A8S2A4V1"/>
<dbReference type="InterPro" id="IPR044273">
    <property type="entry name" value="PIF3-like"/>
</dbReference>
<protein>
    <recommendedName>
        <fullName evidence="6">BHLH domain-containing protein</fullName>
    </recommendedName>
</protein>
<feature type="compositionally biased region" description="Basic and acidic residues" evidence="5">
    <location>
        <begin position="290"/>
        <end position="300"/>
    </location>
</feature>
<feature type="region of interest" description="Disordered" evidence="5">
    <location>
        <begin position="55"/>
        <end position="91"/>
    </location>
</feature>
<evidence type="ECO:0000256" key="1">
    <source>
        <dbReference type="ARBA" id="ARBA00004123"/>
    </source>
</evidence>
<accession>A0A8S2A4V1</accession>
<evidence type="ECO:0000256" key="3">
    <source>
        <dbReference type="ARBA" id="ARBA00023163"/>
    </source>
</evidence>
<feature type="compositionally biased region" description="Basic and acidic residues" evidence="5">
    <location>
        <begin position="245"/>
        <end position="278"/>
    </location>
</feature>
<sequence length="507" mass="56569">MHHFVPDFDTDDDYVNNNHNSSSLNHLPRKSITTMGEDDDLMELLWQNGQVVVQNQRPHSNTKKPSSSPTKLLQAPIPPSMDNHQQQQQPTTDQNLFIQEDEMTSWLHYPLRDDDFCSDLLFSAATPTPPCATSHVVTAVRPPVPVPSSSNESRPPVRNFMNFSRLRGDFNNGRGESGPKTIVRESTQVSPSATPSSAAASESGLTRRTDGTESSAGLDRKGKAVAMTAPAIEITGTSSSVVSKSEIEPEKTNVDDKKRKEREATTEEAECRSEETKQARGSTTSTKRSRAAEVHNLSERKRRDRINERMKALQELIPRCNKSDKASMLDEAIEYMKSLQLQIQVMSMGCGMMPMMYPGMQQYMPHMAMGMGMNQPLPPPSFMPFPNMLAAQRPLPTQTQMGGSGPQYPVHASDPSRVFVPNQQFDPMSGQPQYPGYMDPYQQFRGLHPTQPPQFQNQATSYPSSSRVSSSKESENQGNHTTGFYTQRAVHVMIQRSRNQYIEVAEA</sequence>
<comment type="subcellular location">
    <subcellularLocation>
        <location evidence="1">Nucleus</location>
    </subcellularLocation>
</comment>
<dbReference type="InterPro" id="IPR011598">
    <property type="entry name" value="bHLH_dom"/>
</dbReference>
<evidence type="ECO:0000313" key="8">
    <source>
        <dbReference type="Proteomes" id="UP000682877"/>
    </source>
</evidence>
<dbReference type="GO" id="GO:0010017">
    <property type="term" value="P:red or far-red light signaling pathway"/>
    <property type="evidence" value="ECO:0007669"/>
    <property type="project" value="UniProtKB-ARBA"/>
</dbReference>
<feature type="region of interest" description="Disordered" evidence="5">
    <location>
        <begin position="436"/>
        <end position="484"/>
    </location>
</feature>
<evidence type="ECO:0000256" key="5">
    <source>
        <dbReference type="SAM" id="MobiDB-lite"/>
    </source>
</evidence>
<evidence type="ECO:0000259" key="6">
    <source>
        <dbReference type="PROSITE" id="PS50888"/>
    </source>
</evidence>
<feature type="region of interest" description="Disordered" evidence="5">
    <location>
        <begin position="237"/>
        <end position="300"/>
    </location>
</feature>
<proteinExistence type="predicted"/>